<dbReference type="InterPro" id="IPR052539">
    <property type="entry name" value="MGD_biosynthesis_adapter"/>
</dbReference>
<dbReference type="GO" id="GO:0006777">
    <property type="term" value="P:Mo-molybdopterin cofactor biosynthetic process"/>
    <property type="evidence" value="ECO:0007669"/>
    <property type="project" value="InterPro"/>
</dbReference>
<dbReference type="PANTHER" id="PTHR40072">
    <property type="entry name" value="MOLYBDOPTERIN-GUANINE DINUCLEOTIDE BIOSYNTHESIS ADAPTER PROTEIN-RELATED"/>
    <property type="match status" value="1"/>
</dbReference>
<organism evidence="2 3">
    <name type="scientific">Staphylococcus pasteuri_A</name>
    <dbReference type="NCBI Taxonomy" id="3062664"/>
    <lineage>
        <taxon>Bacteria</taxon>
        <taxon>Bacillati</taxon>
        <taxon>Bacillota</taxon>
        <taxon>Bacilli</taxon>
        <taxon>Bacillales</taxon>
        <taxon>Staphylococcaceae</taxon>
        <taxon>Staphylococcus</taxon>
    </lineage>
</organism>
<reference evidence="2" key="1">
    <citation type="submission" date="2023-07" db="EMBL/GenBank/DDBJ databases">
        <title>Genome content predicts the carbon catabolic preferences of heterotrophic bacteria.</title>
        <authorList>
            <person name="Gralka M."/>
        </authorList>
    </citation>
    <scope>NUCLEOTIDE SEQUENCE</scope>
    <source>
        <strain evidence="2">E2R20</strain>
    </source>
</reference>
<evidence type="ECO:0000313" key="3">
    <source>
        <dbReference type="Proteomes" id="UP001170310"/>
    </source>
</evidence>
<dbReference type="PANTHER" id="PTHR40072:SF1">
    <property type="entry name" value="MOLYBDOPTERIN-GUANINE DINUCLEOTIDE BIOSYNTHESIS ADAPTER PROTEIN"/>
    <property type="match status" value="1"/>
</dbReference>
<evidence type="ECO:0000259" key="1">
    <source>
        <dbReference type="Pfam" id="PF03205"/>
    </source>
</evidence>
<dbReference type="GeneID" id="72469681"/>
<dbReference type="GO" id="GO:0005525">
    <property type="term" value="F:GTP binding"/>
    <property type="evidence" value="ECO:0007669"/>
    <property type="project" value="InterPro"/>
</dbReference>
<dbReference type="AlphaFoldDB" id="A0AAW7YRF6"/>
<dbReference type="EMBL" id="JAUOQO010000007">
    <property type="protein sequence ID" value="MDO6574327.1"/>
    <property type="molecule type" value="Genomic_DNA"/>
</dbReference>
<sequence length="156" mass="18016">MILQIVGFKNSGKTTLMMHTINKLKSLELKVATIKHHGHTGSDIELQGQHVDHMKHFESGADQSIIQGHEYSQTVTRINEQSLSKIIKDSVTIDYDIILVEGFKDEKYEKIIVYNSESQLQKLNHLNNVVYKIKLNEPNAYQLFDEWLINKVTHKD</sequence>
<protein>
    <submittedName>
        <fullName evidence="2">Molybdopterin-guanine dinucleotide biosynthesis protein B</fullName>
    </submittedName>
</protein>
<accession>A0AAW7YRF6</accession>
<proteinExistence type="predicted"/>
<dbReference type="InterPro" id="IPR004435">
    <property type="entry name" value="MobB_dom"/>
</dbReference>
<dbReference type="Gene3D" id="3.40.50.300">
    <property type="entry name" value="P-loop containing nucleotide triphosphate hydrolases"/>
    <property type="match status" value="1"/>
</dbReference>
<keyword evidence="3" id="KW-1185">Reference proteome</keyword>
<dbReference type="NCBIfam" id="TIGR00176">
    <property type="entry name" value="mobB"/>
    <property type="match status" value="1"/>
</dbReference>
<dbReference type="InterPro" id="IPR027417">
    <property type="entry name" value="P-loop_NTPase"/>
</dbReference>
<dbReference type="RefSeq" id="WP_046467147.1">
    <property type="nucleotide sequence ID" value="NZ_JAUOQO010000007.1"/>
</dbReference>
<dbReference type="SUPFAM" id="SSF52540">
    <property type="entry name" value="P-loop containing nucleoside triphosphate hydrolases"/>
    <property type="match status" value="1"/>
</dbReference>
<gene>
    <name evidence="2" type="primary">mobB</name>
    <name evidence="2" type="ORF">Q4528_09150</name>
</gene>
<comment type="caution">
    <text evidence="2">The sequence shown here is derived from an EMBL/GenBank/DDBJ whole genome shotgun (WGS) entry which is preliminary data.</text>
</comment>
<evidence type="ECO:0000313" key="2">
    <source>
        <dbReference type="EMBL" id="MDO6574327.1"/>
    </source>
</evidence>
<dbReference type="Pfam" id="PF03205">
    <property type="entry name" value="MobB"/>
    <property type="match status" value="1"/>
</dbReference>
<dbReference type="Proteomes" id="UP001170310">
    <property type="component" value="Unassembled WGS sequence"/>
</dbReference>
<feature type="domain" description="Molybdopterin-guanine dinucleotide biosynthesis protein B (MobB)" evidence="1">
    <location>
        <begin position="2"/>
        <end position="123"/>
    </location>
</feature>
<name>A0AAW7YRF6_9STAP</name>